<dbReference type="EMBL" id="BAAAPZ010000004">
    <property type="protein sequence ID" value="GAA2093863.1"/>
    <property type="molecule type" value="Genomic_DNA"/>
</dbReference>
<sequence>MSAEPTSAAADPSRPAAHATTDHTRTGDDHQRFLDSLAEVIRTEGSQSATVAAVVRQARASRRTFYAAFDNLEDCFLQLVRRENTRVLTAVRAAIDPHAAWTEQIDQALTAWGTAASAALEIRLPPSSGQAGARLQKLVLEEYVQLLISISENKGMVAGGVRPVHRHEAIILMGGIRELYRYAVEQGVPMEEVVASARSFMTAALRPTDT</sequence>
<feature type="compositionally biased region" description="Low complexity" evidence="3">
    <location>
        <begin position="1"/>
        <end position="19"/>
    </location>
</feature>
<dbReference type="InterPro" id="IPR009057">
    <property type="entry name" value="Homeodomain-like_sf"/>
</dbReference>
<proteinExistence type="predicted"/>
<evidence type="ECO:0000256" key="1">
    <source>
        <dbReference type="ARBA" id="ARBA00023125"/>
    </source>
</evidence>
<reference evidence="5 6" key="1">
    <citation type="journal article" date="2019" name="Int. J. Syst. Evol. Microbiol.">
        <title>The Global Catalogue of Microorganisms (GCM) 10K type strain sequencing project: providing services to taxonomists for standard genome sequencing and annotation.</title>
        <authorList>
            <consortium name="The Broad Institute Genomics Platform"/>
            <consortium name="The Broad Institute Genome Sequencing Center for Infectious Disease"/>
            <person name="Wu L."/>
            <person name="Ma J."/>
        </authorList>
    </citation>
    <scope>NUCLEOTIDE SEQUENCE [LARGE SCALE GENOMIC DNA]</scope>
    <source>
        <strain evidence="5 6">JCM 15900</strain>
    </source>
</reference>
<dbReference type="Proteomes" id="UP001500984">
    <property type="component" value="Unassembled WGS sequence"/>
</dbReference>
<feature type="DNA-binding region" description="H-T-H motif" evidence="2">
    <location>
        <begin position="50"/>
        <end position="69"/>
    </location>
</feature>
<protein>
    <submittedName>
        <fullName evidence="5">TetR/AcrR family transcriptional regulator</fullName>
    </submittedName>
</protein>
<gene>
    <name evidence="5" type="ORF">GCM10009823_12480</name>
</gene>
<keyword evidence="1 2" id="KW-0238">DNA-binding</keyword>
<accession>A0ABN2WK53</accession>
<evidence type="ECO:0000259" key="4">
    <source>
        <dbReference type="PROSITE" id="PS50977"/>
    </source>
</evidence>
<keyword evidence="6" id="KW-1185">Reference proteome</keyword>
<evidence type="ECO:0000313" key="5">
    <source>
        <dbReference type="EMBL" id="GAA2093863.1"/>
    </source>
</evidence>
<dbReference type="InterPro" id="IPR001647">
    <property type="entry name" value="HTH_TetR"/>
</dbReference>
<dbReference type="SUPFAM" id="SSF46689">
    <property type="entry name" value="Homeodomain-like"/>
    <property type="match status" value="1"/>
</dbReference>
<evidence type="ECO:0000313" key="6">
    <source>
        <dbReference type="Proteomes" id="UP001500984"/>
    </source>
</evidence>
<feature type="domain" description="HTH tetR-type" evidence="4">
    <location>
        <begin position="27"/>
        <end position="87"/>
    </location>
</feature>
<dbReference type="Gene3D" id="1.10.357.10">
    <property type="entry name" value="Tetracycline Repressor, domain 2"/>
    <property type="match status" value="1"/>
</dbReference>
<comment type="caution">
    <text evidence="5">The sequence shown here is derived from an EMBL/GenBank/DDBJ whole genome shotgun (WGS) entry which is preliminary data.</text>
</comment>
<dbReference type="RefSeq" id="WP_344336299.1">
    <property type="nucleotide sequence ID" value="NZ_BAAAPZ010000004.1"/>
</dbReference>
<evidence type="ECO:0000256" key="3">
    <source>
        <dbReference type="SAM" id="MobiDB-lite"/>
    </source>
</evidence>
<feature type="region of interest" description="Disordered" evidence="3">
    <location>
        <begin position="1"/>
        <end position="28"/>
    </location>
</feature>
<evidence type="ECO:0000256" key="2">
    <source>
        <dbReference type="PROSITE-ProRule" id="PRU00335"/>
    </source>
</evidence>
<dbReference type="PROSITE" id="PS50977">
    <property type="entry name" value="HTH_TETR_2"/>
    <property type="match status" value="1"/>
</dbReference>
<organism evidence="5 6">
    <name type="scientific">Brevibacterium salitolerans</name>
    <dbReference type="NCBI Taxonomy" id="1403566"/>
    <lineage>
        <taxon>Bacteria</taxon>
        <taxon>Bacillati</taxon>
        <taxon>Actinomycetota</taxon>
        <taxon>Actinomycetes</taxon>
        <taxon>Micrococcales</taxon>
        <taxon>Brevibacteriaceae</taxon>
        <taxon>Brevibacterium</taxon>
    </lineage>
</organism>
<name>A0ABN2WK53_9MICO</name>